<feature type="compositionally biased region" description="Polar residues" evidence="1">
    <location>
        <begin position="26"/>
        <end position="39"/>
    </location>
</feature>
<organism evidence="2 3">
    <name type="scientific">Armillaria borealis</name>
    <dbReference type="NCBI Taxonomy" id="47425"/>
    <lineage>
        <taxon>Eukaryota</taxon>
        <taxon>Fungi</taxon>
        <taxon>Dikarya</taxon>
        <taxon>Basidiomycota</taxon>
        <taxon>Agaricomycotina</taxon>
        <taxon>Agaricomycetes</taxon>
        <taxon>Agaricomycetidae</taxon>
        <taxon>Agaricales</taxon>
        <taxon>Marasmiineae</taxon>
        <taxon>Physalacriaceae</taxon>
        <taxon>Armillaria</taxon>
    </lineage>
</organism>
<evidence type="ECO:0008006" key="4">
    <source>
        <dbReference type="Google" id="ProtNLM"/>
    </source>
</evidence>
<dbReference type="EMBL" id="JAUEPT010000042">
    <property type="protein sequence ID" value="KAK0438676.1"/>
    <property type="molecule type" value="Genomic_DNA"/>
</dbReference>
<gene>
    <name evidence="2" type="ORF">EV421DRAFT_1738423</name>
</gene>
<protein>
    <recommendedName>
        <fullName evidence="4">Heterokaryon incompatibility domain-containing protein</fullName>
    </recommendedName>
</protein>
<evidence type="ECO:0000256" key="1">
    <source>
        <dbReference type="SAM" id="MobiDB-lite"/>
    </source>
</evidence>
<accession>A0AA39MKY7</accession>
<name>A0AA39MKY7_9AGAR</name>
<dbReference type="AlphaFoldDB" id="A0AA39MKY7"/>
<comment type="caution">
    <text evidence="2">The sequence shown here is derived from an EMBL/GenBank/DDBJ whole genome shotgun (WGS) entry which is preliminary data.</text>
</comment>
<dbReference type="Proteomes" id="UP001175226">
    <property type="component" value="Unassembled WGS sequence"/>
</dbReference>
<evidence type="ECO:0000313" key="3">
    <source>
        <dbReference type="Proteomes" id="UP001175226"/>
    </source>
</evidence>
<evidence type="ECO:0000313" key="2">
    <source>
        <dbReference type="EMBL" id="KAK0438676.1"/>
    </source>
</evidence>
<reference evidence="2" key="1">
    <citation type="submission" date="2023-06" db="EMBL/GenBank/DDBJ databases">
        <authorList>
            <consortium name="Lawrence Berkeley National Laboratory"/>
            <person name="Ahrendt S."/>
            <person name="Sahu N."/>
            <person name="Indic B."/>
            <person name="Wong-Bajracharya J."/>
            <person name="Merenyi Z."/>
            <person name="Ke H.-M."/>
            <person name="Monk M."/>
            <person name="Kocsube S."/>
            <person name="Drula E."/>
            <person name="Lipzen A."/>
            <person name="Balint B."/>
            <person name="Henrissat B."/>
            <person name="Andreopoulos B."/>
            <person name="Martin F.M."/>
            <person name="Harder C.B."/>
            <person name="Rigling D."/>
            <person name="Ford K.L."/>
            <person name="Foster G.D."/>
            <person name="Pangilinan J."/>
            <person name="Papanicolaou A."/>
            <person name="Barry K."/>
            <person name="LaButti K."/>
            <person name="Viragh M."/>
            <person name="Koriabine M."/>
            <person name="Yan M."/>
            <person name="Riley R."/>
            <person name="Champramary S."/>
            <person name="Plett K.L."/>
            <person name="Tsai I.J."/>
            <person name="Slot J."/>
            <person name="Sipos G."/>
            <person name="Plett J."/>
            <person name="Nagy L.G."/>
            <person name="Grigoriev I.V."/>
        </authorList>
    </citation>
    <scope>NUCLEOTIDE SEQUENCE</scope>
    <source>
        <strain evidence="2">FPL87.14</strain>
    </source>
</reference>
<proteinExistence type="predicted"/>
<keyword evidence="3" id="KW-1185">Reference proteome</keyword>
<sequence>MNGGTISEAVPASLSNVGPEPPLISLTASSESGSVDEQWSSNSDDTSGDSDESDSPRWPPKDITFPEVIISAFTETGKAESSINVPLQRAYIDCVEKNYDFGTVYGCLRQIWYTGDWSNIGDELHRRDEKMRDEALACNRIVNPDLPPRRVWDLYSNRVVPWWTSCSRWQPISHAWVDEKDRMDVWTPINGKEWPVPIPKDASLDLIRIEMLNLGLEYAWLDVLCLRQKGGPKEDLCVEEWKLDMPTIGYVYKGVRAVIYLSGLGWPLSVTEGDLDSDRCWFRRAWTLQEVGDKRIIAGNTANGPMHAKPIDEDGNYETELLMRFHKQIQLEWHWWDIFGPLVDMQNDWRPILWTKLRVLHSLGAVLVNSMAPWMRVSFLLLYPGVGLGCKKWRPTWEQVMSNPLPVDLSCAGFVKYVDKIDEDWFRGPCIDKGLVRGLDVESAEGEDRCGELVVEGADGMAHTFTIRATHQFLIPEDMYMLLGSVSCFVYANPGHYLLGPFAGEIANMMRREYWAVGRRLPDRRFEKMSVVVMDDYEHYNKMKSLGIIR</sequence>
<feature type="region of interest" description="Disordered" evidence="1">
    <location>
        <begin position="1"/>
        <end position="62"/>
    </location>
</feature>